<feature type="region of interest" description="Disordered" evidence="8">
    <location>
        <begin position="1"/>
        <end position="36"/>
    </location>
</feature>
<dbReference type="InterPro" id="IPR000515">
    <property type="entry name" value="MetI-like"/>
</dbReference>
<feature type="domain" description="ABC transmembrane type-1" evidence="9">
    <location>
        <begin position="122"/>
        <end position="316"/>
    </location>
</feature>
<dbReference type="PANTHER" id="PTHR43386">
    <property type="entry name" value="OLIGOPEPTIDE TRANSPORT SYSTEM PERMEASE PROTEIN APPC"/>
    <property type="match status" value="1"/>
</dbReference>
<organism evidence="10 11">
    <name type="scientific">Actinomadura vinacea</name>
    <dbReference type="NCBI Taxonomy" id="115336"/>
    <lineage>
        <taxon>Bacteria</taxon>
        <taxon>Bacillati</taxon>
        <taxon>Actinomycetota</taxon>
        <taxon>Actinomycetes</taxon>
        <taxon>Streptosporangiales</taxon>
        <taxon>Thermomonosporaceae</taxon>
        <taxon>Actinomadura</taxon>
    </lineage>
</organism>
<keyword evidence="2 7" id="KW-0813">Transport</keyword>
<comment type="similarity">
    <text evidence="7">Belongs to the binding-protein-dependent transport system permease family.</text>
</comment>
<dbReference type="Pfam" id="PF00528">
    <property type="entry name" value="BPD_transp_1"/>
    <property type="match status" value="1"/>
</dbReference>
<keyword evidence="11" id="KW-1185">Reference proteome</keyword>
<evidence type="ECO:0000256" key="4">
    <source>
        <dbReference type="ARBA" id="ARBA00022692"/>
    </source>
</evidence>
<feature type="transmembrane region" description="Helical" evidence="7">
    <location>
        <begin position="254"/>
        <end position="273"/>
    </location>
</feature>
<keyword evidence="4 7" id="KW-0812">Transmembrane</keyword>
<keyword evidence="3" id="KW-1003">Cell membrane</keyword>
<comment type="caution">
    <text evidence="10">The sequence shown here is derived from an EMBL/GenBank/DDBJ whole genome shotgun (WGS) entry which is preliminary data.</text>
</comment>
<evidence type="ECO:0000256" key="1">
    <source>
        <dbReference type="ARBA" id="ARBA00004651"/>
    </source>
</evidence>
<feature type="transmembrane region" description="Helical" evidence="7">
    <location>
        <begin position="161"/>
        <end position="183"/>
    </location>
</feature>
<gene>
    <name evidence="10" type="ORF">GCM10010191_84510</name>
</gene>
<evidence type="ECO:0000256" key="7">
    <source>
        <dbReference type="RuleBase" id="RU363032"/>
    </source>
</evidence>
<name>A0ABN3KCT7_9ACTN</name>
<dbReference type="Gene3D" id="1.10.3720.10">
    <property type="entry name" value="MetI-like"/>
    <property type="match status" value="1"/>
</dbReference>
<dbReference type="Proteomes" id="UP001501231">
    <property type="component" value="Unassembled WGS sequence"/>
</dbReference>
<keyword evidence="6 7" id="KW-0472">Membrane</keyword>
<evidence type="ECO:0000256" key="8">
    <source>
        <dbReference type="SAM" id="MobiDB-lite"/>
    </source>
</evidence>
<dbReference type="CDD" id="cd06261">
    <property type="entry name" value="TM_PBP2"/>
    <property type="match status" value="1"/>
</dbReference>
<proteinExistence type="inferred from homology"/>
<evidence type="ECO:0000313" key="11">
    <source>
        <dbReference type="Proteomes" id="UP001501231"/>
    </source>
</evidence>
<feature type="transmembrane region" description="Helical" evidence="7">
    <location>
        <begin position="52"/>
        <end position="74"/>
    </location>
</feature>
<comment type="subcellular location">
    <subcellularLocation>
        <location evidence="1 7">Cell membrane</location>
        <topology evidence="1 7">Multi-pass membrane protein</topology>
    </subcellularLocation>
</comment>
<evidence type="ECO:0000256" key="2">
    <source>
        <dbReference type="ARBA" id="ARBA00022448"/>
    </source>
</evidence>
<evidence type="ECO:0000256" key="5">
    <source>
        <dbReference type="ARBA" id="ARBA00022989"/>
    </source>
</evidence>
<dbReference type="Pfam" id="PF12911">
    <property type="entry name" value="OppC_N"/>
    <property type="match status" value="1"/>
</dbReference>
<dbReference type="PANTHER" id="PTHR43386:SF1">
    <property type="entry name" value="D,D-DIPEPTIDE TRANSPORT SYSTEM PERMEASE PROTEIN DDPC-RELATED"/>
    <property type="match status" value="1"/>
</dbReference>
<feature type="region of interest" description="Disordered" evidence="8">
    <location>
        <begin position="330"/>
        <end position="353"/>
    </location>
</feature>
<evidence type="ECO:0000256" key="6">
    <source>
        <dbReference type="ARBA" id="ARBA00023136"/>
    </source>
</evidence>
<feature type="transmembrane region" description="Helical" evidence="7">
    <location>
        <begin position="189"/>
        <end position="209"/>
    </location>
</feature>
<evidence type="ECO:0000256" key="3">
    <source>
        <dbReference type="ARBA" id="ARBA00022475"/>
    </source>
</evidence>
<dbReference type="InterPro" id="IPR035906">
    <property type="entry name" value="MetI-like_sf"/>
</dbReference>
<sequence>MRMAGSVPGGGGPDRPPDTGAPAYPPPGPAGDRIEGRSPFRLAWRRFRRDRVAPAALATLALIVLFALLAPLWARLTGHPYDATFPRTGLDAAGQPVGPSARFWLGADQLGRDVLVRAAYGARVSLLVGICSAALAALAGVVVGTAAGFAGGPLDALLARLMDLTLALPYLLVAITLATTFPISSAGGGLVMTVLVIAFFSFAALGRVVRGQVLALRERGFVEAARSLGAGNARIMFVEVLPNLTGHITVLTSLLVPSAIVFEATLSFLGVGVRAPMPSWGGMLGEGGEMFRTAWWLLAVPGVLLLLTTLSFNLLGDGIRDALGPHGAAPRAGADAAARRPPATLPARSARGR</sequence>
<keyword evidence="5 7" id="KW-1133">Transmembrane helix</keyword>
<accession>A0ABN3KCT7</accession>
<feature type="transmembrane region" description="Helical" evidence="7">
    <location>
        <begin position="293"/>
        <end position="315"/>
    </location>
</feature>
<dbReference type="InterPro" id="IPR025966">
    <property type="entry name" value="OppC_N"/>
</dbReference>
<dbReference type="PROSITE" id="PS50928">
    <property type="entry name" value="ABC_TM1"/>
    <property type="match status" value="1"/>
</dbReference>
<reference evidence="10 11" key="1">
    <citation type="journal article" date="2019" name="Int. J. Syst. Evol. Microbiol.">
        <title>The Global Catalogue of Microorganisms (GCM) 10K type strain sequencing project: providing services to taxonomists for standard genome sequencing and annotation.</title>
        <authorList>
            <consortium name="The Broad Institute Genomics Platform"/>
            <consortium name="The Broad Institute Genome Sequencing Center for Infectious Disease"/>
            <person name="Wu L."/>
            <person name="Ma J."/>
        </authorList>
    </citation>
    <scope>NUCLEOTIDE SEQUENCE [LARGE SCALE GENOMIC DNA]</scope>
    <source>
        <strain evidence="10 11">JCM 3325</strain>
    </source>
</reference>
<feature type="transmembrane region" description="Helical" evidence="7">
    <location>
        <begin position="124"/>
        <end position="149"/>
    </location>
</feature>
<evidence type="ECO:0000259" key="9">
    <source>
        <dbReference type="PROSITE" id="PS50928"/>
    </source>
</evidence>
<evidence type="ECO:0000313" key="10">
    <source>
        <dbReference type="EMBL" id="GAA2453099.1"/>
    </source>
</evidence>
<dbReference type="EMBL" id="BAAARW010000039">
    <property type="protein sequence ID" value="GAA2453099.1"/>
    <property type="molecule type" value="Genomic_DNA"/>
</dbReference>
<dbReference type="InterPro" id="IPR050366">
    <property type="entry name" value="BP-dependent_transpt_permease"/>
</dbReference>
<protein>
    <submittedName>
        <fullName evidence="10">ABC transporter permease</fullName>
    </submittedName>
</protein>
<dbReference type="SUPFAM" id="SSF161098">
    <property type="entry name" value="MetI-like"/>
    <property type="match status" value="1"/>
</dbReference>